<dbReference type="SUPFAM" id="SSF52540">
    <property type="entry name" value="P-loop containing nucleoside triphosphate hydrolases"/>
    <property type="match status" value="1"/>
</dbReference>
<dbReference type="AlphaFoldDB" id="A0A0N8KKD3"/>
<name>A0A0N8KKD3_9GAMM</name>
<dbReference type="PANTHER" id="PTHR43384">
    <property type="entry name" value="SEPTUM SITE-DETERMINING PROTEIN MIND HOMOLOG, CHLOROPLASTIC-RELATED"/>
    <property type="match status" value="1"/>
</dbReference>
<dbReference type="GO" id="GO:0009898">
    <property type="term" value="C:cytoplasmic side of plasma membrane"/>
    <property type="evidence" value="ECO:0007669"/>
    <property type="project" value="TreeGrafter"/>
</dbReference>
<evidence type="ECO:0000313" key="4">
    <source>
        <dbReference type="EMBL" id="KPQ27818.1"/>
    </source>
</evidence>
<keyword evidence="2" id="KW-0067">ATP-binding</keyword>
<dbReference type="Gene3D" id="3.40.50.300">
    <property type="entry name" value="P-loop containing nucleotide triphosphate hydrolases"/>
    <property type="match status" value="1"/>
</dbReference>
<reference evidence="4 5" key="1">
    <citation type="submission" date="2015-09" db="EMBL/GenBank/DDBJ databases">
        <title>Identification and resolution of microdiversity through metagenomic sequencing of parallel consortia.</title>
        <authorList>
            <person name="Nelson W.C."/>
            <person name="Romine M.F."/>
            <person name="Lindemann S.R."/>
        </authorList>
    </citation>
    <scope>NUCLEOTIDE SEQUENCE [LARGE SCALE GENOMIC DNA]</scope>
    <source>
        <strain evidence="4">HL-55</strain>
    </source>
</reference>
<protein>
    <submittedName>
        <fullName evidence="4">ATPases involved in chromosome partitioning</fullName>
    </submittedName>
</protein>
<proteinExistence type="predicted"/>
<dbReference type="EMBL" id="LJZQ01000022">
    <property type="protein sequence ID" value="KPQ27818.1"/>
    <property type="molecule type" value="Genomic_DNA"/>
</dbReference>
<evidence type="ECO:0000256" key="2">
    <source>
        <dbReference type="ARBA" id="ARBA00022840"/>
    </source>
</evidence>
<dbReference type="GO" id="GO:0005524">
    <property type="term" value="F:ATP binding"/>
    <property type="evidence" value="ECO:0007669"/>
    <property type="project" value="UniProtKB-KW"/>
</dbReference>
<dbReference type="InterPro" id="IPR027417">
    <property type="entry name" value="P-loop_NTPase"/>
</dbReference>
<accession>A0A0N8KKD3</accession>
<dbReference type="InterPro" id="IPR050625">
    <property type="entry name" value="ParA/MinD_ATPase"/>
</dbReference>
<dbReference type="Pfam" id="PF13614">
    <property type="entry name" value="AAA_31"/>
    <property type="match status" value="1"/>
</dbReference>
<dbReference type="GO" id="GO:0016887">
    <property type="term" value="F:ATP hydrolysis activity"/>
    <property type="evidence" value="ECO:0007669"/>
    <property type="project" value="TreeGrafter"/>
</dbReference>
<dbReference type="InterPro" id="IPR025669">
    <property type="entry name" value="AAA_dom"/>
</dbReference>
<evidence type="ECO:0000259" key="3">
    <source>
        <dbReference type="Pfam" id="PF13614"/>
    </source>
</evidence>
<sequence length="426" mass="46729">MRQPRTIAVTGGKGGVGKTTVALNLAVVLAQCGHKVLLLDADTDLANVSLLVGLYPERTLADVIAGRCTMDEAILHSHFGLHIVPGASGVQECMDMSDRDSLMMLRALHELEHRYDYVIVDTAAGLQAVGLHMIASAELACLVVSPDPASLTDAFSLMKVLKRRGYRRTPSVIVNMAQGASQARSVYQRLNGACQRHLQWSLHYLGALWRDETLRQSVLDQNPVTLLPASDPSCRQFHSLAEMLNVHLAGLPRRKAGIAAYWHQAARRQAVKHAAASPAIREDDSPRQHCLALIDRLEGILDESPDDAMLRYEAFTRLFAHLGRKPDADTVEIVQTGLASMAWEKLAVDDRAKLARHLGQLAQQLAPPGVVDDAPANRFHPVKEPLYDRVSFGEQDQLVRALREKPADVSLNDLLRSLAGDDDSRS</sequence>
<evidence type="ECO:0000256" key="1">
    <source>
        <dbReference type="ARBA" id="ARBA00022741"/>
    </source>
</evidence>
<comment type="caution">
    <text evidence="4">The sequence shown here is derived from an EMBL/GenBank/DDBJ whole genome shotgun (WGS) entry which is preliminary data.</text>
</comment>
<evidence type="ECO:0000313" key="5">
    <source>
        <dbReference type="Proteomes" id="UP000050416"/>
    </source>
</evidence>
<dbReference type="OrthoDB" id="9816297at2"/>
<dbReference type="GO" id="GO:0051782">
    <property type="term" value="P:negative regulation of cell division"/>
    <property type="evidence" value="ECO:0007669"/>
    <property type="project" value="TreeGrafter"/>
</dbReference>
<dbReference type="Proteomes" id="UP000050416">
    <property type="component" value="Unassembled WGS sequence"/>
</dbReference>
<dbReference type="PANTHER" id="PTHR43384:SF4">
    <property type="entry name" value="CELLULOSE BIOSYNTHESIS PROTEIN BCSQ-RELATED"/>
    <property type="match status" value="1"/>
</dbReference>
<dbReference type="PATRIC" id="fig|1305731.5.peg.1093"/>
<organism evidence="4 5">
    <name type="scientific">Marinobacter excellens HL-55</name>
    <dbReference type="NCBI Taxonomy" id="1305731"/>
    <lineage>
        <taxon>Bacteria</taxon>
        <taxon>Pseudomonadati</taxon>
        <taxon>Pseudomonadota</taxon>
        <taxon>Gammaproteobacteria</taxon>
        <taxon>Pseudomonadales</taxon>
        <taxon>Marinobacteraceae</taxon>
        <taxon>Marinobacter</taxon>
    </lineage>
</organism>
<gene>
    <name evidence="4" type="ORF">HLUCCX14_13090</name>
</gene>
<dbReference type="GO" id="GO:0005829">
    <property type="term" value="C:cytosol"/>
    <property type="evidence" value="ECO:0007669"/>
    <property type="project" value="TreeGrafter"/>
</dbReference>
<keyword evidence="1" id="KW-0547">Nucleotide-binding</keyword>
<dbReference type="STRING" id="1305731.GCA_000934705_02028"/>
<feature type="domain" description="AAA" evidence="3">
    <location>
        <begin position="5"/>
        <end position="162"/>
    </location>
</feature>